<dbReference type="OrthoDB" id="1845870at2759"/>
<gene>
    <name evidence="1" type="ORF">EPI10_027187</name>
</gene>
<comment type="caution">
    <text evidence="1">The sequence shown here is derived from an EMBL/GenBank/DDBJ whole genome shotgun (WGS) entry which is preliminary data.</text>
</comment>
<sequence length="74" mass="8788">MWKDREYSCMILVAEGSWQKRNSLVPIEVFMQIQRRGGIMFSKNAKQGWRLLNFPNSLVARVFKAKYFPESNFL</sequence>
<protein>
    <submittedName>
        <fullName evidence="1">RNA-directed DNA polymerase, related</fullName>
    </submittedName>
</protein>
<dbReference type="AlphaFoldDB" id="A0A5B6UQX9"/>
<dbReference type="Proteomes" id="UP000325315">
    <property type="component" value="Unassembled WGS sequence"/>
</dbReference>
<keyword evidence="1" id="KW-0808">Transferase</keyword>
<keyword evidence="2" id="KW-1185">Reference proteome</keyword>
<proteinExistence type="predicted"/>
<evidence type="ECO:0000313" key="2">
    <source>
        <dbReference type="Proteomes" id="UP000325315"/>
    </source>
</evidence>
<keyword evidence="1" id="KW-0548">Nucleotidyltransferase</keyword>
<keyword evidence="1" id="KW-0695">RNA-directed DNA polymerase</keyword>
<dbReference type="GO" id="GO:0003964">
    <property type="term" value="F:RNA-directed DNA polymerase activity"/>
    <property type="evidence" value="ECO:0007669"/>
    <property type="project" value="UniProtKB-KW"/>
</dbReference>
<name>A0A5B6UQX9_9ROSI</name>
<organism evidence="1 2">
    <name type="scientific">Gossypium australe</name>
    <dbReference type="NCBI Taxonomy" id="47621"/>
    <lineage>
        <taxon>Eukaryota</taxon>
        <taxon>Viridiplantae</taxon>
        <taxon>Streptophyta</taxon>
        <taxon>Embryophyta</taxon>
        <taxon>Tracheophyta</taxon>
        <taxon>Spermatophyta</taxon>
        <taxon>Magnoliopsida</taxon>
        <taxon>eudicotyledons</taxon>
        <taxon>Gunneridae</taxon>
        <taxon>Pentapetalae</taxon>
        <taxon>rosids</taxon>
        <taxon>malvids</taxon>
        <taxon>Malvales</taxon>
        <taxon>Malvaceae</taxon>
        <taxon>Malvoideae</taxon>
        <taxon>Gossypium</taxon>
    </lineage>
</organism>
<accession>A0A5B6UQX9</accession>
<dbReference type="EMBL" id="SMMG02000009">
    <property type="protein sequence ID" value="KAA3460531.1"/>
    <property type="molecule type" value="Genomic_DNA"/>
</dbReference>
<reference evidence="2" key="1">
    <citation type="journal article" date="2019" name="Plant Biotechnol. J.">
        <title>Genome sequencing of the Australian wild diploid species Gossypium australe highlights disease resistance and delayed gland morphogenesis.</title>
        <authorList>
            <person name="Cai Y."/>
            <person name="Cai X."/>
            <person name="Wang Q."/>
            <person name="Wang P."/>
            <person name="Zhang Y."/>
            <person name="Cai C."/>
            <person name="Xu Y."/>
            <person name="Wang K."/>
            <person name="Zhou Z."/>
            <person name="Wang C."/>
            <person name="Geng S."/>
            <person name="Li B."/>
            <person name="Dong Q."/>
            <person name="Hou Y."/>
            <person name="Wang H."/>
            <person name="Ai P."/>
            <person name="Liu Z."/>
            <person name="Yi F."/>
            <person name="Sun M."/>
            <person name="An G."/>
            <person name="Cheng J."/>
            <person name="Zhang Y."/>
            <person name="Shi Q."/>
            <person name="Xie Y."/>
            <person name="Shi X."/>
            <person name="Chang Y."/>
            <person name="Huang F."/>
            <person name="Chen Y."/>
            <person name="Hong S."/>
            <person name="Mi L."/>
            <person name="Sun Q."/>
            <person name="Zhang L."/>
            <person name="Zhou B."/>
            <person name="Peng R."/>
            <person name="Zhang X."/>
            <person name="Liu F."/>
        </authorList>
    </citation>
    <scope>NUCLEOTIDE SEQUENCE [LARGE SCALE GENOMIC DNA]</scope>
    <source>
        <strain evidence="2">cv. PA1801</strain>
    </source>
</reference>
<evidence type="ECO:0000313" key="1">
    <source>
        <dbReference type="EMBL" id="KAA3460531.1"/>
    </source>
</evidence>